<gene>
    <name evidence="1" type="ORF">ACFQ4A_14010</name>
</gene>
<keyword evidence="2" id="KW-1185">Reference proteome</keyword>
<comment type="caution">
    <text evidence="1">The sequence shown here is derived from an EMBL/GenBank/DDBJ whole genome shotgun (WGS) entry which is preliminary data.</text>
</comment>
<dbReference type="RefSeq" id="WP_382401644.1">
    <property type="nucleotide sequence ID" value="NZ_JBHTNH010000028.1"/>
</dbReference>
<evidence type="ECO:0000313" key="1">
    <source>
        <dbReference type="EMBL" id="MFD1362771.1"/>
    </source>
</evidence>
<evidence type="ECO:0000313" key="2">
    <source>
        <dbReference type="Proteomes" id="UP001597178"/>
    </source>
</evidence>
<reference evidence="2" key="1">
    <citation type="journal article" date="2019" name="Int. J. Syst. Evol. Microbiol.">
        <title>The Global Catalogue of Microorganisms (GCM) 10K type strain sequencing project: providing services to taxonomists for standard genome sequencing and annotation.</title>
        <authorList>
            <consortium name="The Broad Institute Genomics Platform"/>
            <consortium name="The Broad Institute Genome Sequencing Center for Infectious Disease"/>
            <person name="Wu L."/>
            <person name="Ma J."/>
        </authorList>
    </citation>
    <scope>NUCLEOTIDE SEQUENCE [LARGE SCALE GENOMIC DNA]</scope>
    <source>
        <strain evidence="2">CCUG 54822</strain>
    </source>
</reference>
<protein>
    <submittedName>
        <fullName evidence="1">Uncharacterized protein</fullName>
    </submittedName>
</protein>
<sequence>MSRNRRKGKQQRRLKNIAGYLANRLKEDGFIVQRYDSYSTNSIYLKLDYGVCNSIRISDHKGKQHLAYRYNVLSCCPERIAAKDKWGNIKYYFPLTDCDILLGAAICDRQQKIARFGTNGYETIMQKNKEKGMKKKGFWQKAKLV</sequence>
<dbReference type="EMBL" id="JBHTNH010000028">
    <property type="protein sequence ID" value="MFD1362771.1"/>
    <property type="molecule type" value="Genomic_DNA"/>
</dbReference>
<organism evidence="1 2">
    <name type="scientific">Lentibacillus salinarum</name>
    <dbReference type="NCBI Taxonomy" id="446820"/>
    <lineage>
        <taxon>Bacteria</taxon>
        <taxon>Bacillati</taxon>
        <taxon>Bacillota</taxon>
        <taxon>Bacilli</taxon>
        <taxon>Bacillales</taxon>
        <taxon>Bacillaceae</taxon>
        <taxon>Lentibacillus</taxon>
    </lineage>
</organism>
<proteinExistence type="predicted"/>
<name>A0ABW3ZWL3_9BACI</name>
<accession>A0ABW3ZWL3</accession>
<dbReference type="Proteomes" id="UP001597178">
    <property type="component" value="Unassembled WGS sequence"/>
</dbReference>